<reference evidence="1 2" key="1">
    <citation type="submission" date="2020-05" db="EMBL/GenBank/DDBJ databases">
        <title>Streptobacillus felis strain LHL191014123.</title>
        <authorList>
            <person name="Fawzy A."/>
            <person name="Rau J."/>
            <person name="Risse K."/>
            <person name="Schauerte N."/>
            <person name="Geiger C."/>
            <person name="Blom J."/>
            <person name="Imirzalioglu C."/>
            <person name="Falgenhauer J."/>
            <person name="Bach A."/>
            <person name="Herden C."/>
            <person name="Eisenberg T."/>
        </authorList>
    </citation>
    <scope>NUCLEOTIDE SEQUENCE [LARGE SCALE GENOMIC DNA]</scope>
    <source>
        <strain evidence="1 2">LHL191014123</strain>
    </source>
</reference>
<dbReference type="RefSeq" id="WP_180136385.1">
    <property type="nucleotide sequence ID" value="NZ_JABMKT010000051.1"/>
</dbReference>
<protein>
    <submittedName>
        <fullName evidence="1">Immunity 49 family protein</fullName>
    </submittedName>
</protein>
<dbReference type="EMBL" id="JABMKT010000051">
    <property type="protein sequence ID" value="NYV28450.1"/>
    <property type="molecule type" value="Genomic_DNA"/>
</dbReference>
<keyword evidence="2" id="KW-1185">Reference proteome</keyword>
<evidence type="ECO:0000313" key="1">
    <source>
        <dbReference type="EMBL" id="NYV28450.1"/>
    </source>
</evidence>
<gene>
    <name evidence="1" type="ORF">HP397_06515</name>
</gene>
<proteinExistence type="predicted"/>
<name>A0A7Z0PI71_9FUSO</name>
<dbReference type="Pfam" id="PF15575">
    <property type="entry name" value="Imm49"/>
    <property type="match status" value="1"/>
</dbReference>
<dbReference type="AlphaFoldDB" id="A0A7Z0PI71"/>
<evidence type="ECO:0000313" key="2">
    <source>
        <dbReference type="Proteomes" id="UP000526184"/>
    </source>
</evidence>
<comment type="caution">
    <text evidence="1">The sequence shown here is derived from an EMBL/GenBank/DDBJ whole genome shotgun (WGS) entry which is preliminary data.</text>
</comment>
<organism evidence="1 2">
    <name type="scientific">Streptobacillus felis</name>
    <dbReference type="NCBI Taxonomy" id="1384509"/>
    <lineage>
        <taxon>Bacteria</taxon>
        <taxon>Fusobacteriati</taxon>
        <taxon>Fusobacteriota</taxon>
        <taxon>Fusobacteriia</taxon>
        <taxon>Fusobacteriales</taxon>
        <taxon>Leptotrichiaceae</taxon>
        <taxon>Streptobacillus</taxon>
    </lineage>
</organism>
<dbReference type="InterPro" id="IPR029074">
    <property type="entry name" value="Imm49"/>
</dbReference>
<sequence length="300" mass="35901">MLVNEKIREERIDLVVDNLDFAIKNEKETLEYILKKIGNTLACIRILGNKYIFRASKNLLFEKDFEKFKQDMYIYGKLRIMGRDSRRILSGSGIIEFCETLMSNNKEIIDFLIRNIDVVAYENEKDKYIKSESYRFLARTILLALKGDWEDVIRRSDIYLNNPSKSSYDKYKYLEFEFLKALALKDSLKMKETLEKMLEKKVAKKMLNDMSTAFDFYLHIFVIMYAKIAMYHGIDLGIDHEIAPKELIDITPAKEYYEPYEFMKKFDLNTITKEEWLDWIFEYHYDVKELEREISMGLYI</sequence>
<dbReference type="Proteomes" id="UP000526184">
    <property type="component" value="Unassembled WGS sequence"/>
</dbReference>
<accession>A0A7Z0PI71</accession>